<protein>
    <recommendedName>
        <fullName evidence="2">SprT-like domain-containing protein</fullName>
    </recommendedName>
</protein>
<dbReference type="InterPro" id="IPR006640">
    <property type="entry name" value="SprT-like_domain"/>
</dbReference>
<evidence type="ECO:0000313" key="4">
    <source>
        <dbReference type="Proteomes" id="UP000054217"/>
    </source>
</evidence>
<feature type="region of interest" description="Disordered" evidence="1">
    <location>
        <begin position="45"/>
        <end position="153"/>
    </location>
</feature>
<dbReference type="OrthoDB" id="20772at2759"/>
<gene>
    <name evidence="3" type="ORF">M404DRAFT_1002337</name>
</gene>
<accession>A0A0C3IZV0</accession>
<dbReference type="GO" id="GO:0006950">
    <property type="term" value="P:response to stress"/>
    <property type="evidence" value="ECO:0007669"/>
    <property type="project" value="UniProtKB-ARBA"/>
</dbReference>
<proteinExistence type="predicted"/>
<dbReference type="GO" id="GO:0005634">
    <property type="term" value="C:nucleus"/>
    <property type="evidence" value="ECO:0007669"/>
    <property type="project" value="TreeGrafter"/>
</dbReference>
<feature type="domain" description="SprT-like" evidence="2">
    <location>
        <begin position="158"/>
        <end position="315"/>
    </location>
</feature>
<keyword evidence="4" id="KW-1185">Reference proteome</keyword>
<sequence>MPVHTFPTVPLTFDRNTDNSGFRNIIELIDSDTSLELPDLLSPMVTRPCPPKSPRKTSPTARKYLPLYADTSDDSSDKEAILTRFSENSLESRRPEIMTSPAKDTPKRKFPTALKRNNDTIPVPVYPPSKRAAPTSVEKSPTKSSKKARDAAEQLGREKYAADLFAELNHTVFDDGLPKNTKLEWNTRLLTTAGRARWHRSRDGIQTTKIELATKILDCNERIRNTLSHEMCHLACWIISDNPREGHGRLFKSWAGKIMRRYPDIQVSTRHNYQIVYPYQWKCNLCSKVYGRYAKSIKPEECICGACKVGKLTPLFPQKTTRAKKIDVTRTLIPTGEDTLNGTRLTVAVNPSPLVEEDGLVDALRDLIIERRRF</sequence>
<evidence type="ECO:0000259" key="2">
    <source>
        <dbReference type="SMART" id="SM00731"/>
    </source>
</evidence>
<dbReference type="AlphaFoldDB" id="A0A0C3IZV0"/>
<dbReference type="STRING" id="870435.A0A0C3IZV0"/>
<reference evidence="3 4" key="1">
    <citation type="submission" date="2014-04" db="EMBL/GenBank/DDBJ databases">
        <authorList>
            <consortium name="DOE Joint Genome Institute"/>
            <person name="Kuo A."/>
            <person name="Kohler A."/>
            <person name="Costa M.D."/>
            <person name="Nagy L.G."/>
            <person name="Floudas D."/>
            <person name="Copeland A."/>
            <person name="Barry K.W."/>
            <person name="Cichocki N."/>
            <person name="Veneault-Fourrey C."/>
            <person name="LaButti K."/>
            <person name="Lindquist E.A."/>
            <person name="Lipzen A."/>
            <person name="Lundell T."/>
            <person name="Morin E."/>
            <person name="Murat C."/>
            <person name="Sun H."/>
            <person name="Tunlid A."/>
            <person name="Henrissat B."/>
            <person name="Grigoriev I.V."/>
            <person name="Hibbett D.S."/>
            <person name="Martin F."/>
            <person name="Nordberg H.P."/>
            <person name="Cantor M.N."/>
            <person name="Hua S.X."/>
        </authorList>
    </citation>
    <scope>NUCLEOTIDE SEQUENCE [LARGE SCALE GENOMIC DNA]</scope>
    <source>
        <strain evidence="3 4">Marx 270</strain>
    </source>
</reference>
<dbReference type="Proteomes" id="UP000054217">
    <property type="component" value="Unassembled WGS sequence"/>
</dbReference>
<dbReference type="HOGENOM" id="CLU_739908_0_0_1"/>
<dbReference type="Pfam" id="PF10263">
    <property type="entry name" value="SprT-like"/>
    <property type="match status" value="1"/>
</dbReference>
<dbReference type="SMART" id="SM00731">
    <property type="entry name" value="SprT"/>
    <property type="match status" value="1"/>
</dbReference>
<dbReference type="PANTHER" id="PTHR23099">
    <property type="entry name" value="TRANSCRIPTIONAL REGULATOR"/>
    <property type="match status" value="1"/>
</dbReference>
<reference evidence="4" key="2">
    <citation type="submission" date="2015-01" db="EMBL/GenBank/DDBJ databases">
        <title>Evolutionary Origins and Diversification of the Mycorrhizal Mutualists.</title>
        <authorList>
            <consortium name="DOE Joint Genome Institute"/>
            <consortium name="Mycorrhizal Genomics Consortium"/>
            <person name="Kohler A."/>
            <person name="Kuo A."/>
            <person name="Nagy L.G."/>
            <person name="Floudas D."/>
            <person name="Copeland A."/>
            <person name="Barry K.W."/>
            <person name="Cichocki N."/>
            <person name="Veneault-Fourrey C."/>
            <person name="LaButti K."/>
            <person name="Lindquist E.A."/>
            <person name="Lipzen A."/>
            <person name="Lundell T."/>
            <person name="Morin E."/>
            <person name="Murat C."/>
            <person name="Riley R."/>
            <person name="Ohm R."/>
            <person name="Sun H."/>
            <person name="Tunlid A."/>
            <person name="Henrissat B."/>
            <person name="Grigoriev I.V."/>
            <person name="Hibbett D.S."/>
            <person name="Martin F."/>
        </authorList>
    </citation>
    <scope>NUCLEOTIDE SEQUENCE [LARGE SCALE GENOMIC DNA]</scope>
    <source>
        <strain evidence="4">Marx 270</strain>
    </source>
</reference>
<organism evidence="3 4">
    <name type="scientific">Pisolithus tinctorius Marx 270</name>
    <dbReference type="NCBI Taxonomy" id="870435"/>
    <lineage>
        <taxon>Eukaryota</taxon>
        <taxon>Fungi</taxon>
        <taxon>Dikarya</taxon>
        <taxon>Basidiomycota</taxon>
        <taxon>Agaricomycotina</taxon>
        <taxon>Agaricomycetes</taxon>
        <taxon>Agaricomycetidae</taxon>
        <taxon>Boletales</taxon>
        <taxon>Sclerodermatineae</taxon>
        <taxon>Pisolithaceae</taxon>
        <taxon>Pisolithus</taxon>
    </lineage>
</organism>
<name>A0A0C3IZV0_PISTI</name>
<evidence type="ECO:0000313" key="3">
    <source>
        <dbReference type="EMBL" id="KIO02323.1"/>
    </source>
</evidence>
<dbReference type="InParanoid" id="A0A0C3IZV0"/>
<dbReference type="PANTHER" id="PTHR23099:SF0">
    <property type="entry name" value="GERM CELL NUCLEAR ACIDIC PROTEIN"/>
    <property type="match status" value="1"/>
</dbReference>
<evidence type="ECO:0000256" key="1">
    <source>
        <dbReference type="SAM" id="MobiDB-lite"/>
    </source>
</evidence>
<dbReference type="EMBL" id="KN831982">
    <property type="protein sequence ID" value="KIO02323.1"/>
    <property type="molecule type" value="Genomic_DNA"/>
</dbReference>